<name>A0A819WQQ4_9BILA</name>
<feature type="non-terminal residue" evidence="1">
    <location>
        <position position="53"/>
    </location>
</feature>
<sequence>KLANQKNQCEFTNETCTKIEEIIGMNPNQIKSTLIRPAMEMRESMKKDGHIGD</sequence>
<gene>
    <name evidence="1" type="ORF">OXD698_LOCUS36981</name>
</gene>
<protein>
    <submittedName>
        <fullName evidence="1">Uncharacterized protein</fullName>
    </submittedName>
</protein>
<dbReference type="AlphaFoldDB" id="A0A819WQQ4"/>
<accession>A0A819WQQ4</accession>
<reference evidence="1" key="1">
    <citation type="submission" date="2021-02" db="EMBL/GenBank/DDBJ databases">
        <authorList>
            <person name="Nowell W R."/>
        </authorList>
    </citation>
    <scope>NUCLEOTIDE SEQUENCE</scope>
</reference>
<comment type="caution">
    <text evidence="1">The sequence shown here is derived from an EMBL/GenBank/DDBJ whole genome shotgun (WGS) entry which is preliminary data.</text>
</comment>
<dbReference type="Proteomes" id="UP000663844">
    <property type="component" value="Unassembled WGS sequence"/>
</dbReference>
<proteinExistence type="predicted"/>
<evidence type="ECO:0000313" key="2">
    <source>
        <dbReference type="Proteomes" id="UP000663844"/>
    </source>
</evidence>
<evidence type="ECO:0000313" key="1">
    <source>
        <dbReference type="EMBL" id="CAF4130382.1"/>
    </source>
</evidence>
<organism evidence="1 2">
    <name type="scientific">Adineta steineri</name>
    <dbReference type="NCBI Taxonomy" id="433720"/>
    <lineage>
        <taxon>Eukaryota</taxon>
        <taxon>Metazoa</taxon>
        <taxon>Spiralia</taxon>
        <taxon>Gnathifera</taxon>
        <taxon>Rotifera</taxon>
        <taxon>Eurotatoria</taxon>
        <taxon>Bdelloidea</taxon>
        <taxon>Adinetida</taxon>
        <taxon>Adinetidae</taxon>
        <taxon>Adineta</taxon>
    </lineage>
</organism>
<dbReference type="EMBL" id="CAJOAZ010006313">
    <property type="protein sequence ID" value="CAF4130382.1"/>
    <property type="molecule type" value="Genomic_DNA"/>
</dbReference>